<dbReference type="EMBL" id="JADRCQ010000003">
    <property type="protein sequence ID" value="MBK5073914.1"/>
    <property type="molecule type" value="Genomic_DNA"/>
</dbReference>
<dbReference type="Proteomes" id="UP001296969">
    <property type="component" value="Unassembled WGS sequence"/>
</dbReference>
<dbReference type="RefSeq" id="WP_228398623.1">
    <property type="nucleotide sequence ID" value="NZ_JADRCP010000003.1"/>
</dbReference>
<sequence length="73" mass="8096">MDIIEYEGITITVYDGDITTLPPDGLVIYGEFGRHMLGIVEKGKLKTLNAIPYQSINALLIDLKRLNEGGTHH</sequence>
<evidence type="ECO:0000313" key="2">
    <source>
        <dbReference type="EMBL" id="MBK5177192.1"/>
    </source>
</evidence>
<reference evidence="2 4" key="1">
    <citation type="submission" date="2020-11" db="EMBL/GenBank/DDBJ databases">
        <title>Insectihabitans protaetiae gen. nov. sp. nov. and Insectihabitans allomyrinae sp. nov., isolated from larvae of Protaetia brevitarsis seulensis and Allomyrina dichotoma, respectively.</title>
        <authorList>
            <person name="Lee S.D."/>
            <person name="Byeon Y.-S."/>
            <person name="Kim S.-M."/>
            <person name="Yang H.L."/>
            <person name="Kim I.S."/>
        </authorList>
    </citation>
    <scope>NUCLEOTIDE SEQUENCE</scope>
    <source>
        <strain evidence="2">CWB-B4</strain>
        <strain evidence="1 4">CWB-B43</strain>
    </source>
</reference>
<protein>
    <submittedName>
        <fullName evidence="2">Uncharacterized protein</fullName>
    </submittedName>
</protein>
<proteinExistence type="predicted"/>
<name>A0A9D7AJU4_9GAMM</name>
<comment type="caution">
    <text evidence="2">The sequence shown here is derived from an EMBL/GenBank/DDBJ whole genome shotgun (WGS) entry which is preliminary data.</text>
</comment>
<keyword evidence="4" id="KW-1185">Reference proteome</keyword>
<organism evidence="2 3">
    <name type="scientific">Limnobaculum xujianqingii</name>
    <dbReference type="NCBI Taxonomy" id="2738837"/>
    <lineage>
        <taxon>Bacteria</taxon>
        <taxon>Pseudomonadati</taxon>
        <taxon>Pseudomonadota</taxon>
        <taxon>Gammaproteobacteria</taxon>
        <taxon>Enterobacterales</taxon>
        <taxon>Budviciaceae</taxon>
        <taxon>Limnobaculum</taxon>
    </lineage>
</organism>
<dbReference type="Proteomes" id="UP000807542">
    <property type="component" value="Unassembled WGS sequence"/>
</dbReference>
<evidence type="ECO:0000313" key="1">
    <source>
        <dbReference type="EMBL" id="MBK5073914.1"/>
    </source>
</evidence>
<evidence type="ECO:0000313" key="4">
    <source>
        <dbReference type="Proteomes" id="UP001296969"/>
    </source>
</evidence>
<dbReference type="AlphaFoldDB" id="A0A9D7AJU4"/>
<evidence type="ECO:0000313" key="3">
    <source>
        <dbReference type="Proteomes" id="UP000807542"/>
    </source>
</evidence>
<gene>
    <name evidence="2" type="ORF">I2492_12765</name>
    <name evidence="1" type="ORF">I2493_12940</name>
</gene>
<dbReference type="EMBL" id="JADRCP010000003">
    <property type="protein sequence ID" value="MBK5177192.1"/>
    <property type="molecule type" value="Genomic_DNA"/>
</dbReference>
<accession>A0A9D7AJU4</accession>